<organism evidence="2 3">
    <name type="scientific">Aspergillus versicolor CBS 583.65</name>
    <dbReference type="NCBI Taxonomy" id="1036611"/>
    <lineage>
        <taxon>Eukaryota</taxon>
        <taxon>Fungi</taxon>
        <taxon>Dikarya</taxon>
        <taxon>Ascomycota</taxon>
        <taxon>Pezizomycotina</taxon>
        <taxon>Eurotiomycetes</taxon>
        <taxon>Eurotiomycetidae</taxon>
        <taxon>Eurotiales</taxon>
        <taxon>Aspergillaceae</taxon>
        <taxon>Aspergillus</taxon>
        <taxon>Aspergillus subgen. Nidulantes</taxon>
    </lineage>
</organism>
<dbReference type="EMBL" id="KV878128">
    <property type="protein sequence ID" value="OJJ01259.1"/>
    <property type="molecule type" value="Genomic_DNA"/>
</dbReference>
<dbReference type="RefSeq" id="XP_040667021.1">
    <property type="nucleotide sequence ID" value="XM_040816117.1"/>
</dbReference>
<feature type="chain" id="PRO_5013132303" evidence="1">
    <location>
        <begin position="22"/>
        <end position="133"/>
    </location>
</feature>
<dbReference type="AlphaFoldDB" id="A0A1L9PIA9"/>
<accession>A0A1L9PIA9</accession>
<dbReference type="Proteomes" id="UP000184073">
    <property type="component" value="Unassembled WGS sequence"/>
</dbReference>
<keyword evidence="1" id="KW-0732">Signal</keyword>
<evidence type="ECO:0000313" key="3">
    <source>
        <dbReference type="Proteomes" id="UP000184073"/>
    </source>
</evidence>
<dbReference type="GeneID" id="63731628"/>
<sequence length="133" mass="13921">MAVMAAAASIILIAKPTMPLATPPISDNCSSQAPSTPPAPINPSMERINNKARPCAMVKQQTPTQYQIPPSFAQSFSALETRMAIFRSSSACSAAVGTIPIACSTCDDVQSPIDAHAITPIPNNARVLGDRDL</sequence>
<protein>
    <submittedName>
        <fullName evidence="2">Uncharacterized protein</fullName>
    </submittedName>
</protein>
<proteinExistence type="predicted"/>
<reference evidence="3" key="1">
    <citation type="journal article" date="2017" name="Genome Biol.">
        <title>Comparative genomics reveals high biological diversity and specific adaptations in the industrially and medically important fungal genus Aspergillus.</title>
        <authorList>
            <person name="de Vries R.P."/>
            <person name="Riley R."/>
            <person name="Wiebenga A."/>
            <person name="Aguilar-Osorio G."/>
            <person name="Amillis S."/>
            <person name="Uchima C.A."/>
            <person name="Anderluh G."/>
            <person name="Asadollahi M."/>
            <person name="Askin M."/>
            <person name="Barry K."/>
            <person name="Battaglia E."/>
            <person name="Bayram O."/>
            <person name="Benocci T."/>
            <person name="Braus-Stromeyer S.A."/>
            <person name="Caldana C."/>
            <person name="Canovas D."/>
            <person name="Cerqueira G.C."/>
            <person name="Chen F."/>
            <person name="Chen W."/>
            <person name="Choi C."/>
            <person name="Clum A."/>
            <person name="Dos Santos R.A."/>
            <person name="Damasio A.R."/>
            <person name="Diallinas G."/>
            <person name="Emri T."/>
            <person name="Fekete E."/>
            <person name="Flipphi M."/>
            <person name="Freyberg S."/>
            <person name="Gallo A."/>
            <person name="Gournas C."/>
            <person name="Habgood R."/>
            <person name="Hainaut M."/>
            <person name="Harispe M.L."/>
            <person name="Henrissat B."/>
            <person name="Hilden K.S."/>
            <person name="Hope R."/>
            <person name="Hossain A."/>
            <person name="Karabika E."/>
            <person name="Karaffa L."/>
            <person name="Karanyi Z."/>
            <person name="Krasevec N."/>
            <person name="Kuo A."/>
            <person name="Kusch H."/>
            <person name="LaButti K."/>
            <person name="Lagendijk E.L."/>
            <person name="Lapidus A."/>
            <person name="Levasseur A."/>
            <person name="Lindquist E."/>
            <person name="Lipzen A."/>
            <person name="Logrieco A.F."/>
            <person name="MacCabe A."/>
            <person name="Maekelae M.R."/>
            <person name="Malavazi I."/>
            <person name="Melin P."/>
            <person name="Meyer V."/>
            <person name="Mielnichuk N."/>
            <person name="Miskei M."/>
            <person name="Molnar A.P."/>
            <person name="Mule G."/>
            <person name="Ngan C.Y."/>
            <person name="Orejas M."/>
            <person name="Orosz E."/>
            <person name="Ouedraogo J.P."/>
            <person name="Overkamp K.M."/>
            <person name="Park H.-S."/>
            <person name="Perrone G."/>
            <person name="Piumi F."/>
            <person name="Punt P.J."/>
            <person name="Ram A.F."/>
            <person name="Ramon A."/>
            <person name="Rauscher S."/>
            <person name="Record E."/>
            <person name="Riano-Pachon D.M."/>
            <person name="Robert V."/>
            <person name="Roehrig J."/>
            <person name="Ruller R."/>
            <person name="Salamov A."/>
            <person name="Salih N.S."/>
            <person name="Samson R.A."/>
            <person name="Sandor E."/>
            <person name="Sanguinetti M."/>
            <person name="Schuetze T."/>
            <person name="Sepcic K."/>
            <person name="Shelest E."/>
            <person name="Sherlock G."/>
            <person name="Sophianopoulou V."/>
            <person name="Squina F.M."/>
            <person name="Sun H."/>
            <person name="Susca A."/>
            <person name="Todd R.B."/>
            <person name="Tsang A."/>
            <person name="Unkles S.E."/>
            <person name="van de Wiele N."/>
            <person name="van Rossen-Uffink D."/>
            <person name="Oliveira J.V."/>
            <person name="Vesth T.C."/>
            <person name="Visser J."/>
            <person name="Yu J.-H."/>
            <person name="Zhou M."/>
            <person name="Andersen M.R."/>
            <person name="Archer D.B."/>
            <person name="Baker S.E."/>
            <person name="Benoit I."/>
            <person name="Brakhage A.A."/>
            <person name="Braus G.H."/>
            <person name="Fischer R."/>
            <person name="Frisvad J.C."/>
            <person name="Goldman G.H."/>
            <person name="Houbraken J."/>
            <person name="Oakley B."/>
            <person name="Pocsi I."/>
            <person name="Scazzocchio C."/>
            <person name="Seiboth B."/>
            <person name="vanKuyk P.A."/>
            <person name="Wortman J."/>
            <person name="Dyer P.S."/>
            <person name="Grigoriev I.V."/>
        </authorList>
    </citation>
    <scope>NUCLEOTIDE SEQUENCE [LARGE SCALE GENOMIC DNA]</scope>
    <source>
        <strain evidence="3">CBS 583.65</strain>
    </source>
</reference>
<evidence type="ECO:0000313" key="2">
    <source>
        <dbReference type="EMBL" id="OJJ01259.1"/>
    </source>
</evidence>
<feature type="signal peptide" evidence="1">
    <location>
        <begin position="1"/>
        <end position="21"/>
    </location>
</feature>
<dbReference type="VEuPathDB" id="FungiDB:ASPVEDRAFT_71361"/>
<gene>
    <name evidence="2" type="ORF">ASPVEDRAFT_71361</name>
</gene>
<keyword evidence="3" id="KW-1185">Reference proteome</keyword>
<name>A0A1L9PIA9_ASPVE</name>
<evidence type="ECO:0000256" key="1">
    <source>
        <dbReference type="SAM" id="SignalP"/>
    </source>
</evidence>